<feature type="transmembrane region" description="Helical" evidence="2">
    <location>
        <begin position="12"/>
        <end position="29"/>
    </location>
</feature>
<dbReference type="GO" id="GO:0030288">
    <property type="term" value="C:outer membrane-bounded periplasmic space"/>
    <property type="evidence" value="ECO:0007669"/>
    <property type="project" value="TreeGrafter"/>
</dbReference>
<reference evidence="4 5" key="1">
    <citation type="submission" date="2015-11" db="EMBL/GenBank/DDBJ databases">
        <title>Bacillus caseinolyticus sp nov.</title>
        <authorList>
            <person name="Dastager S.G."/>
            <person name="Mawlankar R."/>
        </authorList>
    </citation>
    <scope>NUCLEOTIDE SEQUENCE [LARGE SCALE GENOMIC DNA]</scope>
    <source>
        <strain evidence="4 5">SGD-V-76</strain>
    </source>
</reference>
<dbReference type="InterPro" id="IPR050695">
    <property type="entry name" value="N-acetylmuramoyl_amidase_3"/>
</dbReference>
<name>A0A0V8JHD6_9BACI</name>
<proteinExistence type="predicted"/>
<dbReference type="AlphaFoldDB" id="A0A0V8JHD6"/>
<dbReference type="GO" id="GO:0008745">
    <property type="term" value="F:N-acetylmuramoyl-L-alanine amidase activity"/>
    <property type="evidence" value="ECO:0007669"/>
    <property type="project" value="InterPro"/>
</dbReference>
<dbReference type="Pfam" id="PF01520">
    <property type="entry name" value="Amidase_3"/>
    <property type="match status" value="1"/>
</dbReference>
<dbReference type="GO" id="GO:0009253">
    <property type="term" value="P:peptidoglycan catabolic process"/>
    <property type="evidence" value="ECO:0007669"/>
    <property type="project" value="InterPro"/>
</dbReference>
<dbReference type="PANTHER" id="PTHR30404:SF0">
    <property type="entry name" value="N-ACETYLMURAMOYL-L-ALANINE AMIDASE AMIC"/>
    <property type="match status" value="1"/>
</dbReference>
<dbReference type="SMART" id="SM00646">
    <property type="entry name" value="Ami_3"/>
    <property type="match status" value="1"/>
</dbReference>
<keyword evidence="2" id="KW-1133">Transmembrane helix</keyword>
<evidence type="ECO:0000313" key="5">
    <source>
        <dbReference type="Proteomes" id="UP000053681"/>
    </source>
</evidence>
<organism evidence="4 5">
    <name type="scientific">Priestia veravalensis</name>
    <dbReference type="NCBI Taxonomy" id="1414648"/>
    <lineage>
        <taxon>Bacteria</taxon>
        <taxon>Bacillati</taxon>
        <taxon>Bacillota</taxon>
        <taxon>Bacilli</taxon>
        <taxon>Bacillales</taxon>
        <taxon>Bacillaceae</taxon>
        <taxon>Priestia</taxon>
    </lineage>
</organism>
<gene>
    <name evidence="4" type="ORF">AS180_19600</name>
</gene>
<dbReference type="PANTHER" id="PTHR30404">
    <property type="entry name" value="N-ACETYLMURAMOYL-L-ALANINE AMIDASE"/>
    <property type="match status" value="1"/>
</dbReference>
<dbReference type="RefSeq" id="WP_062687373.1">
    <property type="nucleotide sequence ID" value="NZ_KQ758712.1"/>
</dbReference>
<sequence length="240" mass="26575">MGGDFLSKVKIISGLLAFVVIAFIIQYQFGTKVSSGSFSLPLSGKIIVIDPGHGGPDGGAVGGKETLEKDITLKMSLELRDYLQEQGALVILTRETDKDLAKKETKGYSRRKVEDLKKRLDIINESNADLYLTIHLNAIPSPAWKGAQTFYHGSLKENEQVAKLIQNELKANLENTTREAKVMQTLYLLKHADPPGALVEVGFLSNPSERELLETEKYQQKVSESIYEGVSRYFAGEKAK</sequence>
<keyword evidence="1" id="KW-0378">Hydrolase</keyword>
<comment type="caution">
    <text evidence="4">The sequence shown here is derived from an EMBL/GenBank/DDBJ whole genome shotgun (WGS) entry which is preliminary data.</text>
</comment>
<dbReference type="InterPro" id="IPR002508">
    <property type="entry name" value="MurNAc-LAA_cat"/>
</dbReference>
<accession>A0A0V8JHD6</accession>
<dbReference type="SUPFAM" id="SSF53187">
    <property type="entry name" value="Zn-dependent exopeptidases"/>
    <property type="match status" value="1"/>
</dbReference>
<evidence type="ECO:0000256" key="1">
    <source>
        <dbReference type="ARBA" id="ARBA00022801"/>
    </source>
</evidence>
<dbReference type="InterPro" id="IPR014234">
    <property type="entry name" value="Spore_CwlD"/>
</dbReference>
<keyword evidence="2" id="KW-0812">Transmembrane</keyword>
<feature type="domain" description="MurNAc-LAA" evidence="3">
    <location>
        <begin position="120"/>
        <end position="231"/>
    </location>
</feature>
<protein>
    <submittedName>
        <fullName evidence="4">N-acetylmuramoyl-L-alanine amidase</fullName>
    </submittedName>
</protein>
<evidence type="ECO:0000259" key="3">
    <source>
        <dbReference type="SMART" id="SM00646"/>
    </source>
</evidence>
<evidence type="ECO:0000313" key="4">
    <source>
        <dbReference type="EMBL" id="KSU86269.1"/>
    </source>
</evidence>
<keyword evidence="5" id="KW-1185">Reference proteome</keyword>
<evidence type="ECO:0000256" key="2">
    <source>
        <dbReference type="SAM" id="Phobius"/>
    </source>
</evidence>
<dbReference type="CDD" id="cd02696">
    <property type="entry name" value="MurNAc-LAA"/>
    <property type="match status" value="1"/>
</dbReference>
<dbReference type="NCBIfam" id="TIGR02883">
    <property type="entry name" value="spore_cwlD"/>
    <property type="match status" value="1"/>
</dbReference>
<dbReference type="Gene3D" id="3.40.630.40">
    <property type="entry name" value="Zn-dependent exopeptidases"/>
    <property type="match status" value="1"/>
</dbReference>
<dbReference type="Proteomes" id="UP000053681">
    <property type="component" value="Unassembled WGS sequence"/>
</dbReference>
<dbReference type="EMBL" id="LNQP01000098">
    <property type="protein sequence ID" value="KSU86269.1"/>
    <property type="molecule type" value="Genomic_DNA"/>
</dbReference>
<keyword evidence="2" id="KW-0472">Membrane</keyword>